<evidence type="ECO:0000313" key="4">
    <source>
        <dbReference type="EMBL" id="MEO3717063.1"/>
    </source>
</evidence>
<accession>A0AAW9SV56</accession>
<name>A0AAW9SV56_CORAY</name>
<dbReference type="Proteomes" id="UP001223646">
    <property type="component" value="Unassembled WGS sequence"/>
</dbReference>
<dbReference type="SUPFAM" id="SSF55486">
    <property type="entry name" value="Metalloproteases ('zincins'), catalytic domain"/>
    <property type="match status" value="1"/>
</dbReference>
<evidence type="ECO:0000313" key="5">
    <source>
        <dbReference type="Proteomes" id="UP001223646"/>
    </source>
</evidence>
<reference evidence="4" key="1">
    <citation type="submission" date="2023-05" db="EMBL/GenBank/DDBJ databases">
        <authorList>
            <person name="Du J."/>
        </authorList>
    </citation>
    <scope>NUCLEOTIDE SEQUENCE</scope>
    <source>
        <strain evidence="4">UMB1064</strain>
    </source>
</reference>
<keyword evidence="2" id="KW-1133">Transmembrane helix</keyword>
<protein>
    <submittedName>
        <fullName evidence="4">DUF3152 domain-containing protein</fullName>
    </submittedName>
</protein>
<keyword evidence="2" id="KW-0472">Membrane</keyword>
<feature type="transmembrane region" description="Helical" evidence="2">
    <location>
        <begin position="16"/>
        <end position="36"/>
    </location>
</feature>
<feature type="compositionally biased region" description="Polar residues" evidence="1">
    <location>
        <begin position="48"/>
        <end position="57"/>
    </location>
</feature>
<evidence type="ECO:0000256" key="1">
    <source>
        <dbReference type="SAM" id="MobiDB-lite"/>
    </source>
</evidence>
<dbReference type="InterPro" id="IPR022603">
    <property type="entry name" value="DUF3152"/>
</dbReference>
<dbReference type="EMBL" id="JASOOY020000020">
    <property type="protein sequence ID" value="MEO3717063.1"/>
    <property type="molecule type" value="Genomic_DNA"/>
</dbReference>
<sequence>MTQEPFLVRIARSWGWRAYAIPVLVVLTVIILFDIFTAEDDSPGSGNGTVASQSGNSRPGPVPGEGYGDGYEGGQLPPGPAFATEPSGSFKDVTVAHPRVGEGRRNAIRYSVEIEDNIDVPSIGGERAFAETVNSILADPRGWTANPDFSFEAVPRDQDPTIVVQLSATGTAHQLCGNTLGMETSCYLSGQREGEPGRVVVSIARWVRGALPFEGDLGLYRQYLINHEVGHGLGYAVHEPCPRDGGVAPIMMQQTLSVSNDELHEIDSSEVYQVDGKTCSVNGWPYPFGADDDTAAPTQKAR</sequence>
<evidence type="ECO:0000259" key="3">
    <source>
        <dbReference type="Pfam" id="PF11350"/>
    </source>
</evidence>
<dbReference type="Pfam" id="PF11350">
    <property type="entry name" value="DUF3152"/>
    <property type="match status" value="1"/>
</dbReference>
<reference evidence="4" key="2">
    <citation type="submission" date="2024-05" db="EMBL/GenBank/DDBJ databases">
        <authorList>
            <person name="Wolfe A."/>
        </authorList>
    </citation>
    <scope>NUCLEOTIDE SEQUENCE</scope>
    <source>
        <strain evidence="4">UMB1064</strain>
    </source>
</reference>
<gene>
    <name evidence="4" type="ORF">QP460_005605</name>
</gene>
<dbReference type="AlphaFoldDB" id="A0AAW9SV56"/>
<comment type="caution">
    <text evidence="4">The sequence shown here is derived from an EMBL/GenBank/DDBJ whole genome shotgun (WGS) entry which is preliminary data.</text>
</comment>
<keyword evidence="2" id="KW-0812">Transmembrane</keyword>
<feature type="domain" description="DUF3152" evidence="3">
    <location>
        <begin position="76"/>
        <end position="287"/>
    </location>
</feature>
<feature type="region of interest" description="Disordered" evidence="1">
    <location>
        <begin position="42"/>
        <end position="88"/>
    </location>
</feature>
<feature type="compositionally biased region" description="Gly residues" evidence="1">
    <location>
        <begin position="63"/>
        <end position="73"/>
    </location>
</feature>
<proteinExistence type="predicted"/>
<evidence type="ECO:0000256" key="2">
    <source>
        <dbReference type="SAM" id="Phobius"/>
    </source>
</evidence>
<dbReference type="RefSeq" id="WP_284825904.1">
    <property type="nucleotide sequence ID" value="NZ_JASOOY020000020.1"/>
</dbReference>
<organism evidence="4 5">
    <name type="scientific">Corynebacterium amycolatum</name>
    <dbReference type="NCBI Taxonomy" id="43765"/>
    <lineage>
        <taxon>Bacteria</taxon>
        <taxon>Bacillati</taxon>
        <taxon>Actinomycetota</taxon>
        <taxon>Actinomycetes</taxon>
        <taxon>Mycobacteriales</taxon>
        <taxon>Corynebacteriaceae</taxon>
        <taxon>Corynebacterium</taxon>
    </lineage>
</organism>